<sequence length="149" mass="16953">MLDETLTYALIKITKVHRYRVAAELTELGLHVGQEMLLNQLWREDGLSQSELIARLGVEPPTVTKTIQRLERAGFVRRTPDPNRPRLSHVHLTEAGKALQAPVEEIWERNDREVLAQLAPEDRATMVRLVGQLWACPSAEGETPLRRCD</sequence>
<evidence type="ECO:0000313" key="2">
    <source>
        <dbReference type="EMBL" id="MBB5082211.1"/>
    </source>
</evidence>
<dbReference type="PRINTS" id="PR00598">
    <property type="entry name" value="HTHMARR"/>
</dbReference>
<dbReference type="GO" id="GO:0003700">
    <property type="term" value="F:DNA-binding transcription factor activity"/>
    <property type="evidence" value="ECO:0007669"/>
    <property type="project" value="InterPro"/>
</dbReference>
<feature type="domain" description="HTH marR-type" evidence="1">
    <location>
        <begin position="3"/>
        <end position="135"/>
    </location>
</feature>
<dbReference type="Proteomes" id="UP000568380">
    <property type="component" value="Unassembled WGS sequence"/>
</dbReference>
<dbReference type="InterPro" id="IPR036388">
    <property type="entry name" value="WH-like_DNA-bd_sf"/>
</dbReference>
<dbReference type="PANTHER" id="PTHR33164">
    <property type="entry name" value="TRANSCRIPTIONAL REGULATOR, MARR FAMILY"/>
    <property type="match status" value="1"/>
</dbReference>
<dbReference type="Pfam" id="PF01047">
    <property type="entry name" value="MarR"/>
    <property type="match status" value="1"/>
</dbReference>
<name>A0A7W8EK41_9ACTN</name>
<dbReference type="Gene3D" id="1.10.10.10">
    <property type="entry name" value="Winged helix-like DNA-binding domain superfamily/Winged helix DNA-binding domain"/>
    <property type="match status" value="1"/>
</dbReference>
<dbReference type="CDD" id="cd00090">
    <property type="entry name" value="HTH_ARSR"/>
    <property type="match status" value="1"/>
</dbReference>
<dbReference type="InterPro" id="IPR011991">
    <property type="entry name" value="ArsR-like_HTH"/>
</dbReference>
<dbReference type="RefSeq" id="WP_184970205.1">
    <property type="nucleotide sequence ID" value="NZ_JACHIN010000012.1"/>
</dbReference>
<dbReference type="PROSITE" id="PS50995">
    <property type="entry name" value="HTH_MARR_2"/>
    <property type="match status" value="1"/>
</dbReference>
<comment type="caution">
    <text evidence="2">The sequence shown here is derived from an EMBL/GenBank/DDBJ whole genome shotgun (WGS) entry which is preliminary data.</text>
</comment>
<dbReference type="InterPro" id="IPR039422">
    <property type="entry name" value="MarR/SlyA-like"/>
</dbReference>
<protein>
    <submittedName>
        <fullName evidence="2">DNA-binding MarR family transcriptional regulator</fullName>
    </submittedName>
</protein>
<dbReference type="SMART" id="SM00347">
    <property type="entry name" value="HTH_MARR"/>
    <property type="match status" value="1"/>
</dbReference>
<organism evidence="2 3">
    <name type="scientific">Nonomuraea endophytica</name>
    <dbReference type="NCBI Taxonomy" id="714136"/>
    <lineage>
        <taxon>Bacteria</taxon>
        <taxon>Bacillati</taxon>
        <taxon>Actinomycetota</taxon>
        <taxon>Actinomycetes</taxon>
        <taxon>Streptosporangiales</taxon>
        <taxon>Streptosporangiaceae</taxon>
        <taxon>Nonomuraea</taxon>
    </lineage>
</organism>
<accession>A0A7W8EK41</accession>
<reference evidence="2 3" key="1">
    <citation type="submission" date="2020-08" db="EMBL/GenBank/DDBJ databases">
        <title>Genomic Encyclopedia of Type Strains, Phase IV (KMG-IV): sequencing the most valuable type-strain genomes for metagenomic binning, comparative biology and taxonomic classification.</title>
        <authorList>
            <person name="Goeker M."/>
        </authorList>
    </citation>
    <scope>NUCLEOTIDE SEQUENCE [LARGE SCALE GENOMIC DNA]</scope>
    <source>
        <strain evidence="2 3">DSM 45385</strain>
    </source>
</reference>
<dbReference type="EMBL" id="JACHIN010000012">
    <property type="protein sequence ID" value="MBB5082211.1"/>
    <property type="molecule type" value="Genomic_DNA"/>
</dbReference>
<dbReference type="SUPFAM" id="SSF46785">
    <property type="entry name" value="Winged helix' DNA-binding domain"/>
    <property type="match status" value="1"/>
</dbReference>
<proteinExistence type="predicted"/>
<dbReference type="GO" id="GO:0006950">
    <property type="term" value="P:response to stress"/>
    <property type="evidence" value="ECO:0007669"/>
    <property type="project" value="TreeGrafter"/>
</dbReference>
<dbReference type="PANTHER" id="PTHR33164:SF43">
    <property type="entry name" value="HTH-TYPE TRANSCRIPTIONAL REPRESSOR YETL"/>
    <property type="match status" value="1"/>
</dbReference>
<evidence type="ECO:0000259" key="1">
    <source>
        <dbReference type="PROSITE" id="PS50995"/>
    </source>
</evidence>
<gene>
    <name evidence="2" type="ORF">HNR40_007706</name>
</gene>
<dbReference type="InterPro" id="IPR000835">
    <property type="entry name" value="HTH_MarR-typ"/>
</dbReference>
<keyword evidence="3" id="KW-1185">Reference proteome</keyword>
<keyword evidence="2" id="KW-0238">DNA-binding</keyword>
<evidence type="ECO:0000313" key="3">
    <source>
        <dbReference type="Proteomes" id="UP000568380"/>
    </source>
</evidence>
<dbReference type="GO" id="GO:0003677">
    <property type="term" value="F:DNA binding"/>
    <property type="evidence" value="ECO:0007669"/>
    <property type="project" value="UniProtKB-KW"/>
</dbReference>
<dbReference type="InterPro" id="IPR036390">
    <property type="entry name" value="WH_DNA-bd_sf"/>
</dbReference>
<dbReference type="AlphaFoldDB" id="A0A7W8EK41"/>